<evidence type="ECO:0000259" key="3">
    <source>
        <dbReference type="Pfam" id="PF26526"/>
    </source>
</evidence>
<keyword evidence="2" id="KW-1133">Transmembrane helix</keyword>
<organism evidence="4 5">
    <name type="scientific">Streptomyces synnematoformans</name>
    <dbReference type="NCBI Taxonomy" id="415721"/>
    <lineage>
        <taxon>Bacteria</taxon>
        <taxon>Bacillati</taxon>
        <taxon>Actinomycetota</taxon>
        <taxon>Actinomycetes</taxon>
        <taxon>Kitasatosporales</taxon>
        <taxon>Streptomycetaceae</taxon>
        <taxon>Streptomyces</taxon>
    </lineage>
</organism>
<feature type="transmembrane region" description="Helical" evidence="2">
    <location>
        <begin position="45"/>
        <end position="63"/>
    </location>
</feature>
<keyword evidence="5" id="KW-1185">Reference proteome</keyword>
<feature type="region of interest" description="Disordered" evidence="1">
    <location>
        <begin position="65"/>
        <end position="109"/>
    </location>
</feature>
<sequence>MSHDDDYADYAVSEPGTRTRFAEGDTDDRYDGGPRRGGRVSPSRATVTVMGVVVLLVAAIAFANRSGNSTDDGENTADPGTRTQPTAPTGDSPVTTSTDGIPSGFPQTAKGAQSAAANYTVSLAGAGMFDDDERADIVRALYVPDVAEARLSALDKVYDEPDFLQRIGLEEDGSAPTGTTFVSRVNPVGTSVKAYGDDGTAKIAVWYSALFGLAGEDSENPVTEGWYTTTYELRWADSDWKVSDYTQKDGPVPVGRDQTASSAEDMAKAVEEFGGFTYAR</sequence>
<dbReference type="RefSeq" id="WP_344291267.1">
    <property type="nucleotide sequence ID" value="NZ_BAAAPF010000132.1"/>
</dbReference>
<accession>A0ABN2YPY0</accession>
<proteinExistence type="predicted"/>
<feature type="compositionally biased region" description="Polar residues" evidence="1">
    <location>
        <begin position="81"/>
        <end position="100"/>
    </location>
</feature>
<evidence type="ECO:0000256" key="2">
    <source>
        <dbReference type="SAM" id="Phobius"/>
    </source>
</evidence>
<protein>
    <recommendedName>
        <fullName evidence="3">DUF8175 domain-containing protein</fullName>
    </recommendedName>
</protein>
<dbReference type="Pfam" id="PF26526">
    <property type="entry name" value="DUF8175"/>
    <property type="match status" value="1"/>
</dbReference>
<name>A0ABN2YPY0_9ACTN</name>
<keyword evidence="2" id="KW-0472">Membrane</keyword>
<gene>
    <name evidence="4" type="ORF">GCM10009802_38800</name>
</gene>
<keyword evidence="2" id="KW-0812">Transmembrane</keyword>
<evidence type="ECO:0000256" key="1">
    <source>
        <dbReference type="SAM" id="MobiDB-lite"/>
    </source>
</evidence>
<evidence type="ECO:0000313" key="4">
    <source>
        <dbReference type="EMBL" id="GAA2130733.1"/>
    </source>
</evidence>
<comment type="caution">
    <text evidence="4">The sequence shown here is derived from an EMBL/GenBank/DDBJ whole genome shotgun (WGS) entry which is preliminary data.</text>
</comment>
<dbReference type="InterPro" id="IPR058488">
    <property type="entry name" value="DUF8175"/>
</dbReference>
<evidence type="ECO:0000313" key="5">
    <source>
        <dbReference type="Proteomes" id="UP001500443"/>
    </source>
</evidence>
<feature type="domain" description="DUF8175" evidence="3">
    <location>
        <begin position="89"/>
        <end position="249"/>
    </location>
</feature>
<feature type="compositionally biased region" description="Basic and acidic residues" evidence="1">
    <location>
        <begin position="20"/>
        <end position="34"/>
    </location>
</feature>
<feature type="region of interest" description="Disordered" evidence="1">
    <location>
        <begin position="1"/>
        <end position="42"/>
    </location>
</feature>
<dbReference type="EMBL" id="BAAAPF010000132">
    <property type="protein sequence ID" value="GAA2130733.1"/>
    <property type="molecule type" value="Genomic_DNA"/>
</dbReference>
<dbReference type="Proteomes" id="UP001500443">
    <property type="component" value="Unassembled WGS sequence"/>
</dbReference>
<reference evidence="4 5" key="1">
    <citation type="journal article" date="2019" name="Int. J. Syst. Evol. Microbiol.">
        <title>The Global Catalogue of Microorganisms (GCM) 10K type strain sequencing project: providing services to taxonomists for standard genome sequencing and annotation.</title>
        <authorList>
            <consortium name="The Broad Institute Genomics Platform"/>
            <consortium name="The Broad Institute Genome Sequencing Center for Infectious Disease"/>
            <person name="Wu L."/>
            <person name="Ma J."/>
        </authorList>
    </citation>
    <scope>NUCLEOTIDE SEQUENCE [LARGE SCALE GENOMIC DNA]</scope>
    <source>
        <strain evidence="4 5">JCM 15481</strain>
    </source>
</reference>